<reference evidence="2 3" key="1">
    <citation type="submission" date="2018-02" db="EMBL/GenBank/DDBJ databases">
        <title>Discovery of a pederin family compound in a non-symbiotic bloom-forming cyanobacterium.</title>
        <authorList>
            <person name="Kust A."/>
            <person name="Mares J."/>
            <person name="Jokela J."/>
            <person name="Urajova P."/>
            <person name="Hajek J."/>
            <person name="Saurav K."/>
            <person name="Voracova K."/>
            <person name="Fewer D.P."/>
            <person name="Haapaniemi E."/>
            <person name="Permi P."/>
            <person name="Rehakova K."/>
            <person name="Sivonen K."/>
            <person name="Hrouzek P."/>
        </authorList>
    </citation>
    <scope>NUCLEOTIDE SEQUENCE [LARGE SCALE GENOMIC DNA]</scope>
    <source>
        <strain evidence="2 3">CHARLIE-1</strain>
    </source>
</reference>
<protein>
    <submittedName>
        <fullName evidence="2">Uncharacterized protein</fullName>
    </submittedName>
</protein>
<gene>
    <name evidence="2" type="ORF">CUN59_19655</name>
</gene>
<evidence type="ECO:0000256" key="1">
    <source>
        <dbReference type="SAM" id="Coils"/>
    </source>
</evidence>
<accession>A0A2S6CPN9</accession>
<keyword evidence="1" id="KW-0175">Coiled coil</keyword>
<feature type="coiled-coil region" evidence="1">
    <location>
        <begin position="33"/>
        <end position="67"/>
    </location>
</feature>
<evidence type="ECO:0000313" key="3">
    <source>
        <dbReference type="Proteomes" id="UP000239589"/>
    </source>
</evidence>
<dbReference type="EMBL" id="PGEM01000188">
    <property type="protein sequence ID" value="PPJ61672.1"/>
    <property type="molecule type" value="Genomic_DNA"/>
</dbReference>
<sequence>MQVANRKLSEIQQQSEIKDCLDKIQIRYNSLSNNATQQDYIDTINDIEKLTNEVVKKELRYQQIVKDIQNKSQNLSQKITRWEE</sequence>
<feature type="non-terminal residue" evidence="2">
    <location>
        <position position="84"/>
    </location>
</feature>
<keyword evidence="3" id="KW-1185">Reference proteome</keyword>
<proteinExistence type="predicted"/>
<name>A0A2S6CPN9_9CYAN</name>
<dbReference type="Proteomes" id="UP000239589">
    <property type="component" value="Unassembled WGS sequence"/>
</dbReference>
<comment type="caution">
    <text evidence="2">The sequence shown here is derived from an EMBL/GenBank/DDBJ whole genome shotgun (WGS) entry which is preliminary data.</text>
</comment>
<dbReference type="AlphaFoldDB" id="A0A2S6CPN9"/>
<dbReference type="RefSeq" id="WP_165790238.1">
    <property type="nucleotide sequence ID" value="NZ_PGEM01000188.1"/>
</dbReference>
<evidence type="ECO:0000313" key="2">
    <source>
        <dbReference type="EMBL" id="PPJ61672.1"/>
    </source>
</evidence>
<organism evidence="2 3">
    <name type="scientific">Cuspidothrix issatschenkoi CHARLIE-1</name>
    <dbReference type="NCBI Taxonomy" id="2052836"/>
    <lineage>
        <taxon>Bacteria</taxon>
        <taxon>Bacillati</taxon>
        <taxon>Cyanobacteriota</taxon>
        <taxon>Cyanophyceae</taxon>
        <taxon>Nostocales</taxon>
        <taxon>Aphanizomenonaceae</taxon>
        <taxon>Cuspidothrix</taxon>
    </lineage>
</organism>